<dbReference type="GO" id="GO:0010824">
    <property type="term" value="P:regulation of centrosome duplication"/>
    <property type="evidence" value="ECO:0007669"/>
    <property type="project" value="TreeGrafter"/>
</dbReference>
<dbReference type="Gene3D" id="1.10.10.2100">
    <property type="match status" value="1"/>
</dbReference>
<dbReference type="AlphaFoldDB" id="A0AAD7WTX8"/>
<keyword evidence="10" id="KW-0539">Nucleus</keyword>
<dbReference type="PANTHER" id="PTHR22747:SF42">
    <property type="entry name" value="NUCLEOPHOSMIN"/>
    <property type="match status" value="1"/>
</dbReference>
<feature type="domain" description="Nucleoplasmin core" evidence="12">
    <location>
        <begin position="15"/>
        <end position="114"/>
    </location>
</feature>
<keyword evidence="7" id="KW-0597">Phosphoprotein</keyword>
<evidence type="ECO:0000256" key="2">
    <source>
        <dbReference type="ARBA" id="ARBA00004604"/>
    </source>
</evidence>
<accession>A0AAD7WTX8</accession>
<dbReference type="GO" id="GO:0003723">
    <property type="term" value="F:RNA binding"/>
    <property type="evidence" value="ECO:0007669"/>
    <property type="project" value="UniProtKB-KW"/>
</dbReference>
<evidence type="ECO:0000256" key="8">
    <source>
        <dbReference type="ARBA" id="ARBA00022884"/>
    </source>
</evidence>
<evidence type="ECO:0000256" key="5">
    <source>
        <dbReference type="ARBA" id="ARBA00020749"/>
    </source>
</evidence>
<gene>
    <name evidence="14" type="ORF">AAFF_G00247610</name>
</gene>
<proteinExistence type="inferred from homology"/>
<feature type="compositionally biased region" description="Acidic residues" evidence="11">
    <location>
        <begin position="120"/>
        <end position="132"/>
    </location>
</feature>
<dbReference type="GO" id="GO:0042802">
    <property type="term" value="F:identical protein binding"/>
    <property type="evidence" value="ECO:0007669"/>
    <property type="project" value="UniProtKB-ARBA"/>
</dbReference>
<keyword evidence="15" id="KW-1185">Reference proteome</keyword>
<comment type="similarity">
    <text evidence="4">Belongs to the nucleoplasmin family.</text>
</comment>
<dbReference type="InterPro" id="IPR036824">
    <property type="entry name" value="Nucleoplasmin_core_dom_sf"/>
</dbReference>
<keyword evidence="6" id="KW-0963">Cytoplasm</keyword>
<feature type="domain" description="Nucleophosmin C-terminal" evidence="13">
    <location>
        <begin position="244"/>
        <end position="291"/>
    </location>
</feature>
<comment type="subcellular location">
    <subcellularLocation>
        <location evidence="1">Cytoplasm</location>
    </subcellularLocation>
    <subcellularLocation>
        <location evidence="2">Nucleus</location>
        <location evidence="2">Nucleolus</location>
    </subcellularLocation>
    <subcellularLocation>
        <location evidence="3">Nucleus</location>
        <location evidence="3">Nucleoplasm</location>
    </subcellularLocation>
</comment>
<evidence type="ECO:0000313" key="14">
    <source>
        <dbReference type="EMBL" id="KAJ8408943.1"/>
    </source>
</evidence>
<evidence type="ECO:0000259" key="12">
    <source>
        <dbReference type="Pfam" id="PF03066"/>
    </source>
</evidence>
<name>A0AAD7WTX8_9TELE</name>
<dbReference type="GO" id="GO:0042274">
    <property type="term" value="P:ribosomal small subunit biogenesis"/>
    <property type="evidence" value="ECO:0007669"/>
    <property type="project" value="TreeGrafter"/>
</dbReference>
<dbReference type="GO" id="GO:0005654">
    <property type="term" value="C:nucleoplasm"/>
    <property type="evidence" value="ECO:0007669"/>
    <property type="project" value="UniProtKB-SubCell"/>
</dbReference>
<feature type="compositionally biased region" description="Low complexity" evidence="11">
    <location>
        <begin position="201"/>
        <end position="213"/>
    </location>
</feature>
<organism evidence="14 15">
    <name type="scientific">Aldrovandia affinis</name>
    <dbReference type="NCBI Taxonomy" id="143900"/>
    <lineage>
        <taxon>Eukaryota</taxon>
        <taxon>Metazoa</taxon>
        <taxon>Chordata</taxon>
        <taxon>Craniata</taxon>
        <taxon>Vertebrata</taxon>
        <taxon>Euteleostomi</taxon>
        <taxon>Actinopterygii</taxon>
        <taxon>Neopterygii</taxon>
        <taxon>Teleostei</taxon>
        <taxon>Notacanthiformes</taxon>
        <taxon>Halosauridae</taxon>
        <taxon>Aldrovandia</taxon>
    </lineage>
</organism>
<feature type="region of interest" description="Disordered" evidence="11">
    <location>
        <begin position="119"/>
        <end position="238"/>
    </location>
</feature>
<dbReference type="InterPro" id="IPR032569">
    <property type="entry name" value="NPM1_C"/>
</dbReference>
<evidence type="ECO:0000256" key="4">
    <source>
        <dbReference type="ARBA" id="ARBA00010744"/>
    </source>
</evidence>
<dbReference type="GO" id="GO:0005730">
    <property type="term" value="C:nucleolus"/>
    <property type="evidence" value="ECO:0007669"/>
    <property type="project" value="UniProtKB-SubCell"/>
</dbReference>
<dbReference type="Gene3D" id="2.60.120.340">
    <property type="entry name" value="Nucleoplasmin core domain"/>
    <property type="match status" value="1"/>
</dbReference>
<dbReference type="PANTHER" id="PTHR22747">
    <property type="entry name" value="NUCLEOPLASMIN"/>
    <property type="match status" value="1"/>
</dbReference>
<protein>
    <recommendedName>
        <fullName evidence="5">Nucleophosmin</fullName>
    </recommendedName>
</protein>
<dbReference type="FunFam" id="2.60.120.340:FF:000007">
    <property type="entry name" value="Nucleophosmin 1a"/>
    <property type="match status" value="1"/>
</dbReference>
<evidence type="ECO:0000256" key="9">
    <source>
        <dbReference type="ARBA" id="ARBA00023186"/>
    </source>
</evidence>
<dbReference type="GO" id="GO:0005737">
    <property type="term" value="C:cytoplasm"/>
    <property type="evidence" value="ECO:0007669"/>
    <property type="project" value="UniProtKB-SubCell"/>
</dbReference>
<reference evidence="14" key="1">
    <citation type="journal article" date="2023" name="Science">
        <title>Genome structures resolve the early diversification of teleost fishes.</title>
        <authorList>
            <person name="Parey E."/>
            <person name="Louis A."/>
            <person name="Montfort J."/>
            <person name="Bouchez O."/>
            <person name="Roques C."/>
            <person name="Iampietro C."/>
            <person name="Lluch J."/>
            <person name="Castinel A."/>
            <person name="Donnadieu C."/>
            <person name="Desvignes T."/>
            <person name="Floi Bucao C."/>
            <person name="Jouanno E."/>
            <person name="Wen M."/>
            <person name="Mejri S."/>
            <person name="Dirks R."/>
            <person name="Jansen H."/>
            <person name="Henkel C."/>
            <person name="Chen W.J."/>
            <person name="Zahm M."/>
            <person name="Cabau C."/>
            <person name="Klopp C."/>
            <person name="Thompson A.W."/>
            <person name="Robinson-Rechavi M."/>
            <person name="Braasch I."/>
            <person name="Lecointre G."/>
            <person name="Bobe J."/>
            <person name="Postlethwait J.H."/>
            <person name="Berthelot C."/>
            <person name="Roest Crollius H."/>
            <person name="Guiguen Y."/>
        </authorList>
    </citation>
    <scope>NUCLEOTIDE SEQUENCE</scope>
    <source>
        <strain evidence="14">NC1722</strain>
    </source>
</reference>
<dbReference type="EMBL" id="JAINUG010000033">
    <property type="protein sequence ID" value="KAJ8408943.1"/>
    <property type="molecule type" value="Genomic_DNA"/>
</dbReference>
<evidence type="ECO:0000256" key="10">
    <source>
        <dbReference type="ARBA" id="ARBA00023242"/>
    </source>
</evidence>
<sequence length="296" mass="33213">MNGMEMEQMGPQNFLYGCELTADKDITFSPEDDDCEHQLSLRMVCVDPTTKDELHVVEVQGHDCEGQEVKAVLATLKPSSLPSVCLGGFEISPPAVFRLKSGSGPIHISGQHLVMTDGDQSFDEEEEEDEEEVKTSTKRPAVPSTFKPQKKMKMEDEEEEEDDEDDEEDDDEEEDSEEEEEDSPVKPKKTPSKSPAPAQNGKTPTPKATPTGKQNPKAKTPNAKSEKGTPKTPQTPRVPLTLQEVQNKMMSSIEKGVMLPKVEAKFENYVKNGFRINDTTMIQELWKWRQTVKDRK</sequence>
<evidence type="ECO:0000313" key="15">
    <source>
        <dbReference type="Proteomes" id="UP001221898"/>
    </source>
</evidence>
<dbReference type="InterPro" id="IPR024057">
    <property type="entry name" value="Nucleoplasmin_core_dom"/>
</dbReference>
<dbReference type="GO" id="GO:0003682">
    <property type="term" value="F:chromatin binding"/>
    <property type="evidence" value="ECO:0007669"/>
    <property type="project" value="TreeGrafter"/>
</dbReference>
<evidence type="ECO:0000259" key="13">
    <source>
        <dbReference type="Pfam" id="PF16276"/>
    </source>
</evidence>
<feature type="compositionally biased region" description="Acidic residues" evidence="11">
    <location>
        <begin position="155"/>
        <end position="182"/>
    </location>
</feature>
<dbReference type="GO" id="GO:0006338">
    <property type="term" value="P:chromatin remodeling"/>
    <property type="evidence" value="ECO:0007669"/>
    <property type="project" value="TreeGrafter"/>
</dbReference>
<evidence type="ECO:0000256" key="11">
    <source>
        <dbReference type="SAM" id="MobiDB-lite"/>
    </source>
</evidence>
<dbReference type="SUPFAM" id="SSF69203">
    <property type="entry name" value="Nucleoplasmin-like core domain"/>
    <property type="match status" value="1"/>
</dbReference>
<comment type="caution">
    <text evidence="14">The sequence shown here is derived from an EMBL/GenBank/DDBJ whole genome shotgun (WGS) entry which is preliminary data.</text>
</comment>
<dbReference type="GO" id="GO:0000055">
    <property type="term" value="P:ribosomal large subunit export from nucleus"/>
    <property type="evidence" value="ECO:0007669"/>
    <property type="project" value="TreeGrafter"/>
</dbReference>
<dbReference type="FunFam" id="1.10.10.2100:FF:000001">
    <property type="entry name" value="Nucleophosmin 1"/>
    <property type="match status" value="1"/>
</dbReference>
<evidence type="ECO:0000256" key="1">
    <source>
        <dbReference type="ARBA" id="ARBA00004496"/>
    </source>
</evidence>
<dbReference type="GO" id="GO:0042273">
    <property type="term" value="P:ribosomal large subunit biogenesis"/>
    <property type="evidence" value="ECO:0007669"/>
    <property type="project" value="TreeGrafter"/>
</dbReference>
<dbReference type="Proteomes" id="UP001221898">
    <property type="component" value="Unassembled WGS sequence"/>
</dbReference>
<evidence type="ECO:0000256" key="3">
    <source>
        <dbReference type="ARBA" id="ARBA00004642"/>
    </source>
</evidence>
<evidence type="ECO:0000256" key="6">
    <source>
        <dbReference type="ARBA" id="ARBA00022490"/>
    </source>
</evidence>
<dbReference type="GO" id="GO:1990904">
    <property type="term" value="C:ribonucleoprotein complex"/>
    <property type="evidence" value="ECO:0007669"/>
    <property type="project" value="TreeGrafter"/>
</dbReference>
<dbReference type="GO" id="GO:0042393">
    <property type="term" value="F:histone binding"/>
    <property type="evidence" value="ECO:0007669"/>
    <property type="project" value="TreeGrafter"/>
</dbReference>
<dbReference type="GO" id="GO:0045944">
    <property type="term" value="P:positive regulation of transcription by RNA polymerase II"/>
    <property type="evidence" value="ECO:0007669"/>
    <property type="project" value="TreeGrafter"/>
</dbReference>
<dbReference type="Pfam" id="PF16276">
    <property type="entry name" value="NPM1-C"/>
    <property type="match status" value="1"/>
</dbReference>
<keyword evidence="9" id="KW-0143">Chaperone</keyword>
<keyword evidence="8" id="KW-0694">RNA-binding</keyword>
<dbReference type="GO" id="GO:0005813">
    <property type="term" value="C:centrosome"/>
    <property type="evidence" value="ECO:0007669"/>
    <property type="project" value="TreeGrafter"/>
</dbReference>
<evidence type="ECO:0000256" key="7">
    <source>
        <dbReference type="ARBA" id="ARBA00022553"/>
    </source>
</evidence>
<dbReference type="InterPro" id="IPR004301">
    <property type="entry name" value="Nucleoplasmin"/>
</dbReference>
<dbReference type="Pfam" id="PF03066">
    <property type="entry name" value="Nucleoplasmin"/>
    <property type="match status" value="1"/>
</dbReference>
<dbReference type="GO" id="GO:0000056">
    <property type="term" value="P:ribosomal small subunit export from nucleus"/>
    <property type="evidence" value="ECO:0007669"/>
    <property type="project" value="TreeGrafter"/>
</dbReference>